<feature type="domain" description="ABC3 transporter permease C-terminal" evidence="8">
    <location>
        <begin position="283"/>
        <end position="396"/>
    </location>
</feature>
<dbReference type="RefSeq" id="WP_317626706.1">
    <property type="nucleotide sequence ID" value="NZ_JANFFA010000003.1"/>
</dbReference>
<dbReference type="InterPro" id="IPR050250">
    <property type="entry name" value="Macrolide_Exporter_MacB"/>
</dbReference>
<organism evidence="10 11">
    <name type="scientific">Rhodalgimonas zhirmunskyi</name>
    <dbReference type="NCBI Taxonomy" id="2964767"/>
    <lineage>
        <taxon>Bacteria</taxon>
        <taxon>Pseudomonadati</taxon>
        <taxon>Pseudomonadota</taxon>
        <taxon>Alphaproteobacteria</taxon>
        <taxon>Rhodobacterales</taxon>
        <taxon>Roseobacteraceae</taxon>
        <taxon>Rhodalgimonas</taxon>
    </lineage>
</organism>
<reference evidence="10" key="2">
    <citation type="submission" date="2023-04" db="EMBL/GenBank/DDBJ databases">
        <title>'Rhodoalgimonas zhirmunskyi' gen. nov., isolated from a red alga.</title>
        <authorList>
            <person name="Nedashkovskaya O.I."/>
            <person name="Otstavnykh N.Y."/>
            <person name="Bystritskaya E.P."/>
            <person name="Balabanova L.A."/>
            <person name="Isaeva M.P."/>
        </authorList>
    </citation>
    <scope>NUCLEOTIDE SEQUENCE</scope>
    <source>
        <strain evidence="10">10Alg 79</strain>
    </source>
</reference>
<evidence type="ECO:0000256" key="2">
    <source>
        <dbReference type="ARBA" id="ARBA00022475"/>
    </source>
</evidence>
<keyword evidence="4 7" id="KW-1133">Transmembrane helix</keyword>
<feature type="transmembrane region" description="Helical" evidence="7">
    <location>
        <begin position="280"/>
        <end position="304"/>
    </location>
</feature>
<dbReference type="GO" id="GO:0005886">
    <property type="term" value="C:plasma membrane"/>
    <property type="evidence" value="ECO:0007669"/>
    <property type="project" value="UniProtKB-SubCell"/>
</dbReference>
<evidence type="ECO:0000256" key="1">
    <source>
        <dbReference type="ARBA" id="ARBA00004651"/>
    </source>
</evidence>
<evidence type="ECO:0000313" key="10">
    <source>
        <dbReference type="EMBL" id="MDQ2095105.1"/>
    </source>
</evidence>
<dbReference type="Pfam" id="PF12704">
    <property type="entry name" value="MacB_PCD"/>
    <property type="match status" value="1"/>
</dbReference>
<protein>
    <submittedName>
        <fullName evidence="10">ABC transporter permease</fullName>
    </submittedName>
</protein>
<reference evidence="10" key="1">
    <citation type="submission" date="2022-07" db="EMBL/GenBank/DDBJ databases">
        <authorList>
            <person name="Otstavnykh N."/>
            <person name="Isaeva M."/>
            <person name="Bystritskaya E."/>
        </authorList>
    </citation>
    <scope>NUCLEOTIDE SEQUENCE</scope>
    <source>
        <strain evidence="10">10Alg 79</strain>
    </source>
</reference>
<feature type="transmembrane region" description="Helical" evidence="7">
    <location>
        <begin position="366"/>
        <end position="386"/>
    </location>
</feature>
<feature type="domain" description="MacB-like periplasmic core" evidence="9">
    <location>
        <begin position="20"/>
        <end position="242"/>
    </location>
</feature>
<gene>
    <name evidence="10" type="ORF">NOI20_13360</name>
</gene>
<evidence type="ECO:0000313" key="11">
    <source>
        <dbReference type="Proteomes" id="UP001227162"/>
    </source>
</evidence>
<comment type="caution">
    <text evidence="10">The sequence shown here is derived from an EMBL/GenBank/DDBJ whole genome shotgun (WGS) entry which is preliminary data.</text>
</comment>
<dbReference type="EMBL" id="JANFFA010000003">
    <property type="protein sequence ID" value="MDQ2095105.1"/>
    <property type="molecule type" value="Genomic_DNA"/>
</dbReference>
<comment type="subcellular location">
    <subcellularLocation>
        <location evidence="1">Cell membrane</location>
        <topology evidence="1">Multi-pass membrane protein</topology>
    </subcellularLocation>
</comment>
<keyword evidence="2" id="KW-1003">Cell membrane</keyword>
<dbReference type="InterPro" id="IPR003838">
    <property type="entry name" value="ABC3_permease_C"/>
</dbReference>
<dbReference type="PANTHER" id="PTHR30572:SF4">
    <property type="entry name" value="ABC TRANSPORTER PERMEASE YTRF"/>
    <property type="match status" value="1"/>
</dbReference>
<feature type="transmembrane region" description="Helical" evidence="7">
    <location>
        <begin position="21"/>
        <end position="40"/>
    </location>
</feature>
<comment type="similarity">
    <text evidence="6">Belongs to the ABC-4 integral membrane protein family.</text>
</comment>
<evidence type="ECO:0000256" key="5">
    <source>
        <dbReference type="ARBA" id="ARBA00023136"/>
    </source>
</evidence>
<accession>A0AAJ1U979</accession>
<evidence type="ECO:0000259" key="9">
    <source>
        <dbReference type="Pfam" id="PF12704"/>
    </source>
</evidence>
<evidence type="ECO:0000256" key="7">
    <source>
        <dbReference type="SAM" id="Phobius"/>
    </source>
</evidence>
<evidence type="ECO:0000256" key="4">
    <source>
        <dbReference type="ARBA" id="ARBA00022989"/>
    </source>
</evidence>
<evidence type="ECO:0000259" key="8">
    <source>
        <dbReference type="Pfam" id="PF02687"/>
    </source>
</evidence>
<evidence type="ECO:0000256" key="6">
    <source>
        <dbReference type="ARBA" id="ARBA00038076"/>
    </source>
</evidence>
<keyword evidence="5 7" id="KW-0472">Membrane</keyword>
<feature type="transmembrane region" description="Helical" evidence="7">
    <location>
        <begin position="324"/>
        <end position="346"/>
    </location>
</feature>
<dbReference type="Pfam" id="PF02687">
    <property type="entry name" value="FtsX"/>
    <property type="match status" value="1"/>
</dbReference>
<dbReference type="InterPro" id="IPR025857">
    <property type="entry name" value="MacB_PCD"/>
</dbReference>
<keyword evidence="3 7" id="KW-0812">Transmembrane</keyword>
<name>A0AAJ1U979_9RHOB</name>
<dbReference type="AlphaFoldDB" id="A0AAJ1U979"/>
<keyword evidence="11" id="KW-1185">Reference proteome</keyword>
<evidence type="ECO:0000256" key="3">
    <source>
        <dbReference type="ARBA" id="ARBA00022692"/>
    </source>
</evidence>
<proteinExistence type="inferred from homology"/>
<dbReference type="PANTHER" id="PTHR30572">
    <property type="entry name" value="MEMBRANE COMPONENT OF TRANSPORTER-RELATED"/>
    <property type="match status" value="1"/>
</dbReference>
<dbReference type="GO" id="GO:0022857">
    <property type="term" value="F:transmembrane transporter activity"/>
    <property type="evidence" value="ECO:0007669"/>
    <property type="project" value="TreeGrafter"/>
</dbReference>
<dbReference type="Proteomes" id="UP001227162">
    <property type="component" value="Unassembled WGS sequence"/>
</dbReference>
<sequence>MLWETVKLSVQSILRNPMRSFLTVLGVVIGVAAVIAMVTVGNGSSAQVTSDVESLGANLLTLQPGQSRMGPGSSDGGAARPFALSDVDAILDQVNSVSVAVPTGTQSIVAVFEGENYQTTVTGTQNGYFEARDWGLSAGRLFSSAEEKGKSVCIIGETVRDELMGRADPIGQKIRIESLNCTVIGLLEVKGANTFGMDQDDTVIMPFKTFARRIAGSTDVSSITLSVRDGYSSDRAIDDLTALMREIRRIDPGEDDDFSVRDTAQIAAMLSSVTSVLTGLLSAVAAVSLLVGGIGIMNIMLVSVTERTREIGIRMAVGAQASQVLLQFLVEAIVLSTLGGLLGIALGLAMGAVGSAMLNVPFIPDAGTIALAFGFSGMVGVVFGYFPARAAARLDPIEALRH</sequence>